<proteinExistence type="predicted"/>
<dbReference type="Proteomes" id="UP000313359">
    <property type="component" value="Unassembled WGS sequence"/>
</dbReference>
<name>A0A5C2S2V7_9APHY</name>
<organism evidence="2 3">
    <name type="scientific">Lentinus tigrinus ALCF2SS1-6</name>
    <dbReference type="NCBI Taxonomy" id="1328759"/>
    <lineage>
        <taxon>Eukaryota</taxon>
        <taxon>Fungi</taxon>
        <taxon>Dikarya</taxon>
        <taxon>Basidiomycota</taxon>
        <taxon>Agaricomycotina</taxon>
        <taxon>Agaricomycetes</taxon>
        <taxon>Polyporales</taxon>
        <taxon>Polyporaceae</taxon>
        <taxon>Lentinus</taxon>
    </lineage>
</organism>
<accession>A0A5C2S2V7</accession>
<sequence>MSVYQKGKVVFDIKDTMVKGTYFTGIASVKIVECTPSTSVLLIIPPADTQAPEAEETMYVDIIDIDPKTELKPDLRARSVEISEYPREDQPDLAPTFTVTVLLPRSIIFWAFMEAYSKAMLKYHEHLFAVEGIVNAIINEADDDDMDDDENKEEEAQPEPELGVGGE</sequence>
<reference evidence="2" key="1">
    <citation type="journal article" date="2018" name="Genome Biol. Evol.">
        <title>Genomics and development of Lentinus tigrinus, a white-rot wood-decaying mushroom with dimorphic fruiting bodies.</title>
        <authorList>
            <person name="Wu B."/>
            <person name="Xu Z."/>
            <person name="Knudson A."/>
            <person name="Carlson A."/>
            <person name="Chen N."/>
            <person name="Kovaka S."/>
            <person name="LaButti K."/>
            <person name="Lipzen A."/>
            <person name="Pennachio C."/>
            <person name="Riley R."/>
            <person name="Schakwitz W."/>
            <person name="Umezawa K."/>
            <person name="Ohm R.A."/>
            <person name="Grigoriev I.V."/>
            <person name="Nagy L.G."/>
            <person name="Gibbons J."/>
            <person name="Hibbett D."/>
        </authorList>
    </citation>
    <scope>NUCLEOTIDE SEQUENCE [LARGE SCALE GENOMIC DNA]</scope>
    <source>
        <strain evidence="2">ALCF2SS1-6</strain>
    </source>
</reference>
<feature type="region of interest" description="Disordered" evidence="1">
    <location>
        <begin position="142"/>
        <end position="167"/>
    </location>
</feature>
<evidence type="ECO:0000256" key="1">
    <source>
        <dbReference type="SAM" id="MobiDB-lite"/>
    </source>
</evidence>
<dbReference type="AlphaFoldDB" id="A0A5C2S2V7"/>
<feature type="compositionally biased region" description="Acidic residues" evidence="1">
    <location>
        <begin position="142"/>
        <end position="158"/>
    </location>
</feature>
<evidence type="ECO:0000313" key="2">
    <source>
        <dbReference type="EMBL" id="RPD57903.1"/>
    </source>
</evidence>
<dbReference type="EMBL" id="ML122278">
    <property type="protein sequence ID" value="RPD57903.1"/>
    <property type="molecule type" value="Genomic_DNA"/>
</dbReference>
<protein>
    <submittedName>
        <fullName evidence="2">Uncharacterized protein</fullName>
    </submittedName>
</protein>
<evidence type="ECO:0000313" key="3">
    <source>
        <dbReference type="Proteomes" id="UP000313359"/>
    </source>
</evidence>
<keyword evidence="3" id="KW-1185">Reference proteome</keyword>
<gene>
    <name evidence="2" type="ORF">L227DRAFT_613287</name>
</gene>